<dbReference type="InterPro" id="IPR036736">
    <property type="entry name" value="ACP-like_sf"/>
</dbReference>
<dbReference type="Gene3D" id="1.10.1200.10">
    <property type="entry name" value="ACP-like"/>
    <property type="match status" value="2"/>
</dbReference>
<accession>A0ABY3MSC0</accession>
<dbReference type="RefSeq" id="WP_148747801.1">
    <property type="nucleotide sequence ID" value="NZ_PJAI02000117.1"/>
</dbReference>
<evidence type="ECO:0008006" key="3">
    <source>
        <dbReference type="Google" id="ProtNLM"/>
    </source>
</evidence>
<reference evidence="1 2" key="1">
    <citation type="submission" date="2019-08" db="EMBL/GenBank/DDBJ databases">
        <title>Microbe sample from Colwellia echini.</title>
        <authorList>
            <person name="Christiansen L."/>
            <person name="Pathiraja D."/>
            <person name="Schultz-Johansen M."/>
            <person name="Choi I.-G."/>
            <person name="Stougaard P."/>
        </authorList>
    </citation>
    <scope>NUCLEOTIDE SEQUENCE [LARGE SCALE GENOMIC DNA]</scope>
    <source>
        <strain evidence="1 2">A3</strain>
    </source>
</reference>
<organism evidence="1 2">
    <name type="scientific">Colwellia echini</name>
    <dbReference type="NCBI Taxonomy" id="1982103"/>
    <lineage>
        <taxon>Bacteria</taxon>
        <taxon>Pseudomonadati</taxon>
        <taxon>Pseudomonadota</taxon>
        <taxon>Gammaproteobacteria</taxon>
        <taxon>Alteromonadales</taxon>
        <taxon>Colwelliaceae</taxon>
        <taxon>Colwellia</taxon>
    </lineage>
</organism>
<feature type="non-terminal residue" evidence="1">
    <location>
        <position position="1"/>
    </location>
</feature>
<proteinExistence type="predicted"/>
<evidence type="ECO:0000313" key="2">
    <source>
        <dbReference type="Proteomes" id="UP000815846"/>
    </source>
</evidence>
<protein>
    <recommendedName>
        <fullName evidence="3">Carrier domain-containing protein</fullName>
    </recommendedName>
</protein>
<feature type="non-terminal residue" evidence="1">
    <location>
        <position position="107"/>
    </location>
</feature>
<comment type="caution">
    <text evidence="1">The sequence shown here is derived from an EMBL/GenBank/DDBJ whole genome shotgun (WGS) entry which is preliminary data.</text>
</comment>
<gene>
    <name evidence="1" type="ORF">CWS31_017485</name>
</gene>
<dbReference type="SUPFAM" id="SSF47336">
    <property type="entry name" value="ACP-like"/>
    <property type="match status" value="1"/>
</dbReference>
<evidence type="ECO:0000313" key="1">
    <source>
        <dbReference type="EMBL" id="TYK64111.1"/>
    </source>
</evidence>
<keyword evidence="2" id="KW-1185">Reference proteome</keyword>
<sequence>IKRVEILGAVQEIITDLPELNPEDLAELRTLGEIVAYMQEKMQSKEAVVTAENAPVSPPVLITETTTEATTASVAIDLKHIQTVMMEVVADKTGYPTEMLELGMDME</sequence>
<dbReference type="EMBL" id="PJAI02000117">
    <property type="protein sequence ID" value="TYK64111.1"/>
    <property type="molecule type" value="Genomic_DNA"/>
</dbReference>
<name>A0ABY3MSC0_9GAMM</name>
<dbReference type="Proteomes" id="UP000815846">
    <property type="component" value="Unassembled WGS sequence"/>
</dbReference>